<accession>A0AAW2ZQ98</accession>
<dbReference type="Gene3D" id="2.30.30.100">
    <property type="match status" value="1"/>
</dbReference>
<feature type="domain" description="Sm" evidence="1">
    <location>
        <begin position="19"/>
        <end position="88"/>
    </location>
</feature>
<dbReference type="PANTHER" id="PTHR10701:SF5">
    <property type="entry name" value="N-ALPHA-ACETYLTRANSFERASE 38, NATC AUXILIARY SUBUNIT"/>
    <property type="match status" value="1"/>
</dbReference>
<dbReference type="InterPro" id="IPR001163">
    <property type="entry name" value="Sm_dom_euk/arc"/>
</dbReference>
<evidence type="ECO:0000259" key="1">
    <source>
        <dbReference type="SMART" id="SM00651"/>
    </source>
</evidence>
<dbReference type="CDD" id="cd06168">
    <property type="entry name" value="LSMD1"/>
    <property type="match status" value="1"/>
</dbReference>
<proteinExistence type="predicted"/>
<dbReference type="SMART" id="SM00651">
    <property type="entry name" value="Sm"/>
    <property type="match status" value="1"/>
</dbReference>
<dbReference type="InterPro" id="IPR050914">
    <property type="entry name" value="snRNP_SmB/NAA38-like"/>
</dbReference>
<dbReference type="AlphaFoldDB" id="A0AAW2ZQ98"/>
<dbReference type="InterPro" id="IPR010920">
    <property type="entry name" value="LSM_dom_sf"/>
</dbReference>
<dbReference type="InterPro" id="IPR034110">
    <property type="entry name" value="LSMD1_Sm"/>
</dbReference>
<dbReference type="PANTHER" id="PTHR10701">
    <property type="entry name" value="SMALL NUCLEAR RIBONUCLEOPROTEIN-ASSOCIATED PROTEIN B AND N"/>
    <property type="match status" value="1"/>
</dbReference>
<evidence type="ECO:0000313" key="2">
    <source>
        <dbReference type="EMBL" id="KAL0491589.1"/>
    </source>
</evidence>
<dbReference type="Proteomes" id="UP001431209">
    <property type="component" value="Unassembled WGS sequence"/>
</dbReference>
<protein>
    <submittedName>
        <fullName evidence="2">N-alpha-acetyltransferase</fullName>
    </submittedName>
</protein>
<keyword evidence="3" id="KW-1185">Reference proteome</keyword>
<name>A0AAW2ZQ98_9EUKA</name>
<dbReference type="Pfam" id="PF01423">
    <property type="entry name" value="LSM"/>
    <property type="match status" value="1"/>
</dbReference>
<sequence>MGIPTKNLTTSGSIEQDKKIIQSWVNKHMRVNISDGRVFSGRFICVDNLKNVILTDAVEYKKINDEEDDKRRIGLVMLPGEHILSTWIEQPKKLQ</sequence>
<dbReference type="SUPFAM" id="SSF50182">
    <property type="entry name" value="Sm-like ribonucleoproteins"/>
    <property type="match status" value="1"/>
</dbReference>
<organism evidence="2 3">
    <name type="scientific">Acrasis kona</name>
    <dbReference type="NCBI Taxonomy" id="1008807"/>
    <lineage>
        <taxon>Eukaryota</taxon>
        <taxon>Discoba</taxon>
        <taxon>Heterolobosea</taxon>
        <taxon>Tetramitia</taxon>
        <taxon>Eutetramitia</taxon>
        <taxon>Acrasidae</taxon>
        <taxon>Acrasis</taxon>
    </lineage>
</organism>
<comment type="caution">
    <text evidence="2">The sequence shown here is derived from an EMBL/GenBank/DDBJ whole genome shotgun (WGS) entry which is preliminary data.</text>
</comment>
<dbReference type="EMBL" id="JAOPGA020001822">
    <property type="protein sequence ID" value="KAL0491589.1"/>
    <property type="molecule type" value="Genomic_DNA"/>
</dbReference>
<gene>
    <name evidence="2" type="ORF">AKO1_000160</name>
</gene>
<dbReference type="GO" id="GO:0031417">
    <property type="term" value="C:NatC complex"/>
    <property type="evidence" value="ECO:0007669"/>
    <property type="project" value="InterPro"/>
</dbReference>
<reference evidence="2 3" key="1">
    <citation type="submission" date="2024-03" db="EMBL/GenBank/DDBJ databases">
        <title>The Acrasis kona genome and developmental transcriptomes reveal deep origins of eukaryotic multicellular pathways.</title>
        <authorList>
            <person name="Sheikh S."/>
            <person name="Fu C.-J."/>
            <person name="Brown M.W."/>
            <person name="Baldauf S.L."/>
        </authorList>
    </citation>
    <scope>NUCLEOTIDE SEQUENCE [LARGE SCALE GENOMIC DNA]</scope>
    <source>
        <strain evidence="2 3">ATCC MYA-3509</strain>
    </source>
</reference>
<evidence type="ECO:0000313" key="3">
    <source>
        <dbReference type="Proteomes" id="UP001431209"/>
    </source>
</evidence>